<feature type="compositionally biased region" description="Basic residues" evidence="1">
    <location>
        <begin position="290"/>
        <end position="305"/>
    </location>
</feature>
<proteinExistence type="predicted"/>
<protein>
    <submittedName>
        <fullName evidence="3">Uncharacterized protein</fullName>
    </submittedName>
</protein>
<dbReference type="Proteomes" id="UP001165124">
    <property type="component" value="Unassembled WGS sequence"/>
</dbReference>
<feature type="compositionally biased region" description="Pro residues" evidence="1">
    <location>
        <begin position="393"/>
        <end position="405"/>
    </location>
</feature>
<evidence type="ECO:0000313" key="4">
    <source>
        <dbReference type="Proteomes" id="UP001165124"/>
    </source>
</evidence>
<evidence type="ECO:0000313" key="3">
    <source>
        <dbReference type="EMBL" id="GLW64476.1"/>
    </source>
</evidence>
<organism evidence="3 4">
    <name type="scientific">Actinomadura rubrobrunea</name>
    <dbReference type="NCBI Taxonomy" id="115335"/>
    <lineage>
        <taxon>Bacteria</taxon>
        <taxon>Bacillati</taxon>
        <taxon>Actinomycetota</taxon>
        <taxon>Actinomycetes</taxon>
        <taxon>Streptosporangiales</taxon>
        <taxon>Thermomonosporaceae</taxon>
        <taxon>Actinomadura</taxon>
    </lineage>
</organism>
<dbReference type="EMBL" id="BSRZ01000005">
    <property type="protein sequence ID" value="GLW64476.1"/>
    <property type="molecule type" value="Genomic_DNA"/>
</dbReference>
<feature type="region of interest" description="Disordered" evidence="1">
    <location>
        <begin position="172"/>
        <end position="415"/>
    </location>
</feature>
<feature type="compositionally biased region" description="Basic and acidic residues" evidence="1">
    <location>
        <begin position="252"/>
        <end position="262"/>
    </location>
</feature>
<dbReference type="AlphaFoldDB" id="A0A9W6PWW9"/>
<accession>A0A9W6PWW9</accession>
<feature type="compositionally biased region" description="Basic and acidic residues" evidence="1">
    <location>
        <begin position="279"/>
        <end position="289"/>
    </location>
</feature>
<evidence type="ECO:0000256" key="2">
    <source>
        <dbReference type="SAM" id="Phobius"/>
    </source>
</evidence>
<feature type="compositionally biased region" description="Basic residues" evidence="1">
    <location>
        <begin position="341"/>
        <end position="352"/>
    </location>
</feature>
<gene>
    <name evidence="3" type="ORF">Arub01_27200</name>
</gene>
<name>A0A9W6PWW9_9ACTN</name>
<keyword evidence="2" id="KW-1133">Transmembrane helix</keyword>
<comment type="caution">
    <text evidence="3">The sequence shown here is derived from an EMBL/GenBank/DDBJ whole genome shotgun (WGS) entry which is preliminary data.</text>
</comment>
<sequence>MPKGDAVALGRARAWQRARLRTGKRAGRPNGRAARRWGAAMLGGALAVPPVLLTGPPAGAGAVRLTASAALLRTKALARENVLTYGFTVRAHGATARDVRLRLRASEPMSWGRHPQDCAASGRRLQCSLGNVNGARLLRVDLRIPRWTRLSRMARVPTLTAVVTAGNVDRPSRLRLVPPAGRVPRSNAAETSKADKPLEGAKAPKSGTMSKTSETAAEPKIPEVPEAPKAPDLPEAPRALDSSPDASTPSPEGDKSREDASKHQSKGTTPRGSSTTEKNSSRPEKEPPKKKATAKKTVRRPHQTPRAKADYEKKRPSTGAAPSPGGTPQARPSGEGAVKPRTSKKPNHKPSRKPREADGAPSWEPDDSPAPRPRTTGVHGAPASPSSQEHAPALPPMPSASPPVVAPSGGRGSDTGMTLVSPAGLYGGEGTPWLVVLGMVVVLEVALLWVATCLALLRARLIKSMAARAARRRYDAC</sequence>
<keyword evidence="2" id="KW-0472">Membrane</keyword>
<reference evidence="3" key="1">
    <citation type="submission" date="2023-02" db="EMBL/GenBank/DDBJ databases">
        <title>Actinomadura rubrobrunea NBRC 14622.</title>
        <authorList>
            <person name="Ichikawa N."/>
            <person name="Sato H."/>
            <person name="Tonouchi N."/>
        </authorList>
    </citation>
    <scope>NUCLEOTIDE SEQUENCE</scope>
    <source>
        <strain evidence="3">NBRC 14622</strain>
    </source>
</reference>
<feature type="transmembrane region" description="Helical" evidence="2">
    <location>
        <begin position="433"/>
        <end position="457"/>
    </location>
</feature>
<keyword evidence="2" id="KW-0812">Transmembrane</keyword>
<keyword evidence="4" id="KW-1185">Reference proteome</keyword>
<evidence type="ECO:0000256" key="1">
    <source>
        <dbReference type="SAM" id="MobiDB-lite"/>
    </source>
</evidence>
<feature type="compositionally biased region" description="Polar residues" evidence="1">
    <location>
        <begin position="266"/>
        <end position="278"/>
    </location>
</feature>